<keyword evidence="7 13" id="KW-0808">Transferase</keyword>
<proteinExistence type="inferred from homology"/>
<name>A0A318PPB3_KOMXY</name>
<dbReference type="GO" id="GO:0005524">
    <property type="term" value="F:ATP binding"/>
    <property type="evidence" value="ECO:0007669"/>
    <property type="project" value="UniProtKB-UniRule"/>
</dbReference>
<dbReference type="GO" id="GO:0009245">
    <property type="term" value="P:lipid A biosynthetic process"/>
    <property type="evidence" value="ECO:0007669"/>
    <property type="project" value="UniProtKB-UniRule"/>
</dbReference>
<protein>
    <recommendedName>
        <fullName evidence="4 13">Tetraacyldisaccharide 4'-kinase</fullName>
        <ecNumber evidence="3 13">2.7.1.130</ecNumber>
    </recommendedName>
    <alternativeName>
        <fullName evidence="12 13">Lipid A 4'-kinase</fullName>
    </alternativeName>
</protein>
<comment type="function">
    <text evidence="1 13">Transfers the gamma-phosphate of ATP to the 4'-position of a tetraacyldisaccharide 1-phosphate intermediate (termed DS-1-P) to form tetraacyldisaccharide 1,4'-bis-phosphate (lipid IVA).</text>
</comment>
<feature type="binding site" evidence="13">
    <location>
        <begin position="54"/>
        <end position="61"/>
    </location>
    <ligand>
        <name>ATP</name>
        <dbReference type="ChEBI" id="CHEBI:30616"/>
    </ligand>
</feature>
<keyword evidence="15" id="KW-1185">Reference proteome</keyword>
<evidence type="ECO:0000313" key="14">
    <source>
        <dbReference type="EMBL" id="PYD58091.1"/>
    </source>
</evidence>
<dbReference type="Proteomes" id="UP000248257">
    <property type="component" value="Unassembled WGS sequence"/>
</dbReference>
<dbReference type="RefSeq" id="WP_061271708.1">
    <property type="nucleotide sequence ID" value="NZ_CBCRXN010000001.1"/>
</dbReference>
<keyword evidence="6 13" id="KW-0441">Lipid A biosynthesis</keyword>
<dbReference type="GO" id="GO:0005886">
    <property type="term" value="C:plasma membrane"/>
    <property type="evidence" value="ECO:0007669"/>
    <property type="project" value="TreeGrafter"/>
</dbReference>
<dbReference type="OrthoDB" id="9766423at2"/>
<dbReference type="PANTHER" id="PTHR42724:SF1">
    <property type="entry name" value="TETRAACYLDISACCHARIDE 4'-KINASE, MITOCHONDRIAL-RELATED"/>
    <property type="match status" value="1"/>
</dbReference>
<reference evidence="14 15" key="1">
    <citation type="submission" date="2017-07" db="EMBL/GenBank/DDBJ databases">
        <title>A draft genome sequence of Komagataeibacter xylinus LMG 1515.</title>
        <authorList>
            <person name="Skraban J."/>
            <person name="Cleenwerck I."/>
            <person name="Vandamme P."/>
            <person name="Trcek J."/>
        </authorList>
    </citation>
    <scope>NUCLEOTIDE SEQUENCE [LARGE SCALE GENOMIC DNA]</scope>
    <source>
        <strain evidence="14 15">LMG 1515</strain>
    </source>
</reference>
<dbReference type="GO" id="GO:0009029">
    <property type="term" value="F:lipid-A 4'-kinase activity"/>
    <property type="evidence" value="ECO:0007669"/>
    <property type="project" value="UniProtKB-UniRule"/>
</dbReference>
<dbReference type="SUPFAM" id="SSF52540">
    <property type="entry name" value="P-loop containing nucleoside triphosphate hydrolases"/>
    <property type="match status" value="1"/>
</dbReference>
<accession>A0A318PPB3</accession>
<dbReference type="PANTHER" id="PTHR42724">
    <property type="entry name" value="TETRAACYLDISACCHARIDE 4'-KINASE"/>
    <property type="match status" value="1"/>
</dbReference>
<dbReference type="EC" id="2.7.1.130" evidence="3 13"/>
<evidence type="ECO:0000313" key="15">
    <source>
        <dbReference type="Proteomes" id="UP000248257"/>
    </source>
</evidence>
<keyword evidence="5 13" id="KW-0444">Lipid biosynthesis</keyword>
<comment type="caution">
    <text evidence="14">The sequence shown here is derived from an EMBL/GenBank/DDBJ whole genome shotgun (WGS) entry which is preliminary data.</text>
</comment>
<comment type="catalytic activity">
    <reaction evidence="13">
        <text>a lipid A disaccharide + ATP = a lipid IVA + ADP + H(+)</text>
        <dbReference type="Rhea" id="RHEA:67840"/>
        <dbReference type="ChEBI" id="CHEBI:15378"/>
        <dbReference type="ChEBI" id="CHEBI:30616"/>
        <dbReference type="ChEBI" id="CHEBI:176343"/>
        <dbReference type="ChEBI" id="CHEBI:176425"/>
        <dbReference type="ChEBI" id="CHEBI:456216"/>
        <dbReference type="EC" id="2.7.1.130"/>
    </reaction>
</comment>
<evidence type="ECO:0000256" key="12">
    <source>
        <dbReference type="ARBA" id="ARBA00029757"/>
    </source>
</evidence>
<evidence type="ECO:0000256" key="9">
    <source>
        <dbReference type="ARBA" id="ARBA00022777"/>
    </source>
</evidence>
<dbReference type="NCBIfam" id="TIGR00682">
    <property type="entry name" value="lpxK"/>
    <property type="match status" value="1"/>
</dbReference>
<dbReference type="InterPro" id="IPR003758">
    <property type="entry name" value="LpxK"/>
</dbReference>
<dbReference type="HAMAP" id="MF_00409">
    <property type="entry name" value="LpxK"/>
    <property type="match status" value="1"/>
</dbReference>
<evidence type="ECO:0000256" key="1">
    <source>
        <dbReference type="ARBA" id="ARBA00002274"/>
    </source>
</evidence>
<evidence type="ECO:0000256" key="13">
    <source>
        <dbReference type="HAMAP-Rule" id="MF_00409"/>
    </source>
</evidence>
<keyword evidence="9 13" id="KW-0418">Kinase</keyword>
<keyword evidence="11 13" id="KW-0443">Lipid metabolism</keyword>
<dbReference type="STRING" id="1220579.GCA_001571345_00398"/>
<evidence type="ECO:0000256" key="5">
    <source>
        <dbReference type="ARBA" id="ARBA00022516"/>
    </source>
</evidence>
<evidence type="ECO:0000256" key="4">
    <source>
        <dbReference type="ARBA" id="ARBA00016436"/>
    </source>
</evidence>
<organism evidence="14 15">
    <name type="scientific">Komagataeibacter xylinus</name>
    <name type="common">Gluconacetobacter xylinus</name>
    <dbReference type="NCBI Taxonomy" id="28448"/>
    <lineage>
        <taxon>Bacteria</taxon>
        <taxon>Pseudomonadati</taxon>
        <taxon>Pseudomonadota</taxon>
        <taxon>Alphaproteobacteria</taxon>
        <taxon>Acetobacterales</taxon>
        <taxon>Acetobacteraceae</taxon>
        <taxon>Komagataeibacter</taxon>
    </lineage>
</organism>
<keyword evidence="10 13" id="KW-0067">ATP-binding</keyword>
<dbReference type="InterPro" id="IPR027417">
    <property type="entry name" value="P-loop_NTPase"/>
</dbReference>
<sequence length="328" mass="34749">MQPPAFWWRPATNAGLPAALLAPLAHIYAAATARRLRRASWQAPVPVLCCGNIGVGGAGKTPLVMDLAQRAISRGRRPAFLSRGYGGRARAGTRVDPNRHTARDVGDEPLLLACIAPCYVGADRAVSARRAVADGADCLLMDDGFQNPTLHQDLALVVVDGAVGFGNGRVLPAGPLREPVATALARAGGVVIMGGDQQGIATRLPDGLPRFAATLQPDTQSVPRNRPIIAFAGIGRPAKFFEGLAQRGIHPARCLAFPDHHAYTATEQARLHRLAAQAGGCLVTTQKDAVRLNAALRAEVHTVGLQLAWTNPAMPERILDLWLGTTQR</sequence>
<comment type="pathway">
    <text evidence="2 13">Glycolipid biosynthesis; lipid IV(A) biosynthesis; lipid IV(A) from (3R)-3-hydroxytetradecanoyl-[acyl-carrier-protein] and UDP-N-acetyl-alpha-D-glucosamine: step 6/6.</text>
</comment>
<gene>
    <name evidence="13 14" type="primary">lpxK</name>
    <name evidence="14" type="ORF">CFR75_03245</name>
</gene>
<dbReference type="UniPathway" id="UPA00359">
    <property type="reaction ID" value="UER00482"/>
</dbReference>
<evidence type="ECO:0000256" key="11">
    <source>
        <dbReference type="ARBA" id="ARBA00023098"/>
    </source>
</evidence>
<dbReference type="Pfam" id="PF02606">
    <property type="entry name" value="LpxK"/>
    <property type="match status" value="1"/>
</dbReference>
<evidence type="ECO:0000256" key="3">
    <source>
        <dbReference type="ARBA" id="ARBA00012071"/>
    </source>
</evidence>
<evidence type="ECO:0000256" key="10">
    <source>
        <dbReference type="ARBA" id="ARBA00022840"/>
    </source>
</evidence>
<evidence type="ECO:0000256" key="7">
    <source>
        <dbReference type="ARBA" id="ARBA00022679"/>
    </source>
</evidence>
<evidence type="ECO:0000256" key="6">
    <source>
        <dbReference type="ARBA" id="ARBA00022556"/>
    </source>
</evidence>
<dbReference type="AlphaFoldDB" id="A0A318PPB3"/>
<evidence type="ECO:0000256" key="8">
    <source>
        <dbReference type="ARBA" id="ARBA00022741"/>
    </source>
</evidence>
<evidence type="ECO:0000256" key="2">
    <source>
        <dbReference type="ARBA" id="ARBA00004870"/>
    </source>
</evidence>
<keyword evidence="8 13" id="KW-0547">Nucleotide-binding</keyword>
<dbReference type="EMBL" id="NKUC01000004">
    <property type="protein sequence ID" value="PYD58091.1"/>
    <property type="molecule type" value="Genomic_DNA"/>
</dbReference>
<comment type="similarity">
    <text evidence="13">Belongs to the LpxK family.</text>
</comment>
<dbReference type="GO" id="GO:0009244">
    <property type="term" value="P:lipopolysaccharide core region biosynthetic process"/>
    <property type="evidence" value="ECO:0007669"/>
    <property type="project" value="TreeGrafter"/>
</dbReference>